<dbReference type="Proteomes" id="UP000013111">
    <property type="component" value="Unassembled WGS sequence"/>
</dbReference>
<evidence type="ECO:0000313" key="2">
    <source>
        <dbReference type="Proteomes" id="UP000013111"/>
    </source>
</evidence>
<name>A0A831A3Y5_ERWAM</name>
<dbReference type="AlphaFoldDB" id="A0A831A3Y5"/>
<gene>
    <name evidence="1" type="ORF">BN437_2137</name>
</gene>
<reference evidence="1 2" key="2">
    <citation type="submission" date="2013-04" db="EMBL/GenBank/DDBJ databases">
        <title>Comparative genomics of 12 strains of Erwinia amylovora identifies a pan-genome with a large conserved core and provides insights into host specificity.</title>
        <authorList>
            <person name="Mann R.A."/>
            <person name="Smits T.H.M."/>
            <person name="Buehlmann A."/>
            <person name="Blom J."/>
            <person name="Goesmann A."/>
            <person name="Frey J.E."/>
            <person name="Plummer K.M."/>
            <person name="Beer S.V."/>
            <person name="Luck J."/>
            <person name="Duffy B."/>
            <person name="Rodoni B."/>
        </authorList>
    </citation>
    <scope>NUCLEOTIDE SEQUENCE [LARGE SCALE GENOMIC DNA]</scope>
    <source>
        <strain evidence="2">CFBP 1232</strain>
    </source>
</reference>
<accession>A0A831A3Y5</accession>
<organism evidence="1 2">
    <name type="scientific">Erwinia amylovora NBRC 12687 = CFBP 1232</name>
    <dbReference type="NCBI Taxonomy" id="1219359"/>
    <lineage>
        <taxon>Bacteria</taxon>
        <taxon>Pseudomonadati</taxon>
        <taxon>Pseudomonadota</taxon>
        <taxon>Gammaproteobacteria</taxon>
        <taxon>Enterobacterales</taxon>
        <taxon>Erwiniaceae</taxon>
        <taxon>Erwinia</taxon>
    </lineage>
</organism>
<protein>
    <submittedName>
        <fullName evidence="1">Uncharacterized protein</fullName>
    </submittedName>
</protein>
<dbReference type="EMBL" id="CAPB01000022">
    <property type="protein sequence ID" value="CCO94064.1"/>
    <property type="molecule type" value="Genomic_DNA"/>
</dbReference>
<sequence>MPVKIANMPNTPFQNSSIDFSSLFPASLENKDKSIIRVIFAVENSLSDFKKNQGNKLLPLTQLVINSLVVVPLIESDSPCAKKHQCLMREASAYMKHVPGLEHLADFIGKLGLLRLLKTLSFKKYPETASYIASVRAKKSELVKDITRDHKIENPSDVENIEIIFADEKLIPNIGKNFSVNDAMSDSGIHSEKVRDRLENATVQIARYSIIDGVSCNDVVRKYGIRKDSIAAQLLKRTAEEFAKNPNEYLRHPVLADNRGSAADIAG</sequence>
<evidence type="ECO:0000313" key="1">
    <source>
        <dbReference type="EMBL" id="CCO94064.1"/>
    </source>
</evidence>
<comment type="caution">
    <text evidence="1">The sequence shown here is derived from an EMBL/GenBank/DDBJ whole genome shotgun (WGS) entry which is preliminary data.</text>
</comment>
<proteinExistence type="predicted"/>
<reference evidence="1 2" key="1">
    <citation type="submission" date="2012-11" db="EMBL/GenBank/DDBJ databases">
        <authorList>
            <person name="Linke B."/>
        </authorList>
    </citation>
    <scope>NUCLEOTIDE SEQUENCE [LARGE SCALE GENOMIC DNA]</scope>
    <source>
        <strain evidence="2">CFBP 1232</strain>
    </source>
</reference>